<evidence type="ECO:0000256" key="1">
    <source>
        <dbReference type="SAM" id="MobiDB-lite"/>
    </source>
</evidence>
<evidence type="ECO:0000313" key="2">
    <source>
        <dbReference type="EMBL" id="JAC73235.1"/>
    </source>
</evidence>
<dbReference type="EMBL" id="GBEZ01012675">
    <property type="protein sequence ID" value="JAC73235.1"/>
    <property type="molecule type" value="Transcribed_RNA"/>
</dbReference>
<protein>
    <submittedName>
        <fullName evidence="2">Uncharacterized protein</fullName>
    </submittedName>
</protein>
<sequence length="58" mass="6196">AHEPAAKGLIVSAQKRSIGHREEGGPQKKPGAPAKYTNLNAPGRQPANHNPFRARVMS</sequence>
<feature type="non-terminal residue" evidence="2">
    <location>
        <position position="1"/>
    </location>
</feature>
<dbReference type="AlphaFoldDB" id="A0A061RRC6"/>
<accession>A0A061RRC6</accession>
<reference evidence="2" key="1">
    <citation type="submission" date="2014-05" db="EMBL/GenBank/DDBJ databases">
        <title>The transcriptome of the halophilic microalga Tetraselmis sp. GSL018 isolated from the Great Salt Lake, Utah.</title>
        <authorList>
            <person name="Jinkerson R.E."/>
            <person name="D'Adamo S."/>
            <person name="Posewitz M.C."/>
        </authorList>
    </citation>
    <scope>NUCLEOTIDE SEQUENCE</scope>
    <source>
        <strain evidence="2">GSL018</strain>
    </source>
</reference>
<feature type="region of interest" description="Disordered" evidence="1">
    <location>
        <begin position="1"/>
        <end position="58"/>
    </location>
</feature>
<gene>
    <name evidence="2" type="ORF">TSPGSL018_29392</name>
</gene>
<name>A0A061RRC6_9CHLO</name>
<proteinExistence type="predicted"/>
<organism evidence="2">
    <name type="scientific">Tetraselmis sp. GSL018</name>
    <dbReference type="NCBI Taxonomy" id="582737"/>
    <lineage>
        <taxon>Eukaryota</taxon>
        <taxon>Viridiplantae</taxon>
        <taxon>Chlorophyta</taxon>
        <taxon>core chlorophytes</taxon>
        <taxon>Chlorodendrophyceae</taxon>
        <taxon>Chlorodendrales</taxon>
        <taxon>Chlorodendraceae</taxon>
        <taxon>Tetraselmis</taxon>
    </lineage>
</organism>